<evidence type="ECO:0000256" key="2">
    <source>
        <dbReference type="ARBA" id="ARBA00022989"/>
    </source>
</evidence>
<dbReference type="Gene3D" id="1.20.1250.20">
    <property type="entry name" value="MFS general substrate transporter like domains"/>
    <property type="match status" value="2"/>
</dbReference>
<feature type="transmembrane region" description="Helical" evidence="4">
    <location>
        <begin position="49"/>
        <end position="70"/>
    </location>
</feature>
<feature type="transmembrane region" description="Helical" evidence="4">
    <location>
        <begin position="170"/>
        <end position="188"/>
    </location>
</feature>
<reference evidence="6 7" key="1">
    <citation type="submission" date="2017-06" db="EMBL/GenBank/DDBJ databases">
        <title>Reclassification of a Polynucleobacter cosmopolitanus strain isolated from tropical Lake Victoria as Polynucleobacter victoriensis comb. nov.</title>
        <authorList>
            <person name="Hahn M.W."/>
        </authorList>
    </citation>
    <scope>NUCLEOTIDE SEQUENCE [LARGE SCALE GENOMIC DNA]</scope>
    <source>
        <strain evidence="6 7">MWH-MoIso2</strain>
    </source>
</reference>
<dbReference type="CDD" id="cd17370">
    <property type="entry name" value="MFS_MJ1317_like"/>
    <property type="match status" value="1"/>
</dbReference>
<dbReference type="InterPro" id="IPR036259">
    <property type="entry name" value="MFS_trans_sf"/>
</dbReference>
<dbReference type="InterPro" id="IPR020846">
    <property type="entry name" value="MFS_dom"/>
</dbReference>
<dbReference type="Proteomes" id="UP000215188">
    <property type="component" value="Unassembled WGS sequence"/>
</dbReference>
<name>A0A229FT63_9BURK</name>
<evidence type="ECO:0000256" key="1">
    <source>
        <dbReference type="ARBA" id="ARBA00022692"/>
    </source>
</evidence>
<feature type="transmembrane region" description="Helical" evidence="4">
    <location>
        <begin position="82"/>
        <end position="104"/>
    </location>
</feature>
<dbReference type="PANTHER" id="PTHR23518">
    <property type="entry name" value="C-METHYLTRANSFERASE"/>
    <property type="match status" value="1"/>
</dbReference>
<evidence type="ECO:0000259" key="5">
    <source>
        <dbReference type="PROSITE" id="PS50850"/>
    </source>
</evidence>
<evidence type="ECO:0000256" key="3">
    <source>
        <dbReference type="ARBA" id="ARBA00023136"/>
    </source>
</evidence>
<feature type="domain" description="Major facilitator superfamily (MFS) profile" evidence="5">
    <location>
        <begin position="11"/>
        <end position="389"/>
    </location>
</feature>
<feature type="transmembrane region" description="Helical" evidence="4">
    <location>
        <begin position="248"/>
        <end position="268"/>
    </location>
</feature>
<feature type="transmembrane region" description="Helical" evidence="4">
    <location>
        <begin position="335"/>
        <end position="358"/>
    </location>
</feature>
<feature type="transmembrane region" description="Helical" evidence="4">
    <location>
        <begin position="12"/>
        <end position="37"/>
    </location>
</feature>
<keyword evidence="2 4" id="KW-1133">Transmembrane helix</keyword>
<organism evidence="6 7">
    <name type="scientific">Polynucleobacter cosmopolitanus</name>
    <dbReference type="NCBI Taxonomy" id="351345"/>
    <lineage>
        <taxon>Bacteria</taxon>
        <taxon>Pseudomonadati</taxon>
        <taxon>Pseudomonadota</taxon>
        <taxon>Betaproteobacteria</taxon>
        <taxon>Burkholderiales</taxon>
        <taxon>Burkholderiaceae</taxon>
        <taxon>Polynucleobacter</taxon>
    </lineage>
</organism>
<evidence type="ECO:0000313" key="6">
    <source>
        <dbReference type="EMBL" id="OXL15052.1"/>
    </source>
</evidence>
<dbReference type="PROSITE" id="PS50850">
    <property type="entry name" value="MFS"/>
    <property type="match status" value="1"/>
</dbReference>
<dbReference type="Pfam" id="PF07690">
    <property type="entry name" value="MFS_1"/>
    <property type="match status" value="1"/>
</dbReference>
<dbReference type="RefSeq" id="WP_089516150.1">
    <property type="nucleotide sequence ID" value="NZ_NJGG01000002.1"/>
</dbReference>
<keyword evidence="7" id="KW-1185">Reference proteome</keyword>
<feature type="transmembrane region" description="Helical" evidence="4">
    <location>
        <begin position="297"/>
        <end position="314"/>
    </location>
</feature>
<evidence type="ECO:0000256" key="4">
    <source>
        <dbReference type="SAM" id="Phobius"/>
    </source>
</evidence>
<feature type="transmembrane region" description="Helical" evidence="4">
    <location>
        <begin position="144"/>
        <end position="164"/>
    </location>
</feature>
<dbReference type="GO" id="GO:0022857">
    <property type="term" value="F:transmembrane transporter activity"/>
    <property type="evidence" value="ECO:0007669"/>
    <property type="project" value="InterPro"/>
</dbReference>
<protein>
    <submittedName>
        <fullName evidence="6">MFS transporter</fullName>
    </submittedName>
</protein>
<keyword evidence="3 4" id="KW-0472">Membrane</keyword>
<keyword evidence="1 4" id="KW-0812">Transmembrane</keyword>
<dbReference type="InterPro" id="IPR011701">
    <property type="entry name" value="MFS"/>
</dbReference>
<sequence length="393" mass="43434">MLTNLKFLPGSVWLIGLISFMNDFASEMIYPLIPFYLATTLLSGPKILGLIEGIAEATASLFKLISGVLFDKFHNAKLWMLIGYSFAGFGRPLLAFANSWIWILSIRFVDRIGKGLRSSPRDALLAFSVSEKQRGLAFGLHRSFDNAGAVLGPLVATFLLFMGLPLKDVFIWSLLPAIIAMCLTFLIVEPKIKVSPSFEKFSWSLKGLSQDFKKYLCVIALFTLGNSSDMFLLLRAKELGVPLEQIPLLWAAVSFITAILGTPLSALSDRFDRKLFILIAWLAFSCVYFCMGLDGVTVPILFGLFALYGIFKAATEGVEKALVADMAPIHLTGTAFGWFNLISGVMLLPASFIFGWLYEVHGPFYAFSFSATLAGSSALLMLLWIYKKRVISQ</sequence>
<dbReference type="EMBL" id="NJGG01000002">
    <property type="protein sequence ID" value="OXL15052.1"/>
    <property type="molecule type" value="Genomic_DNA"/>
</dbReference>
<feature type="transmembrane region" description="Helical" evidence="4">
    <location>
        <begin position="364"/>
        <end position="386"/>
    </location>
</feature>
<accession>A0A229FT63</accession>
<dbReference type="SUPFAM" id="SSF103473">
    <property type="entry name" value="MFS general substrate transporter"/>
    <property type="match status" value="1"/>
</dbReference>
<comment type="caution">
    <text evidence="6">The sequence shown here is derived from an EMBL/GenBank/DDBJ whole genome shotgun (WGS) entry which is preliminary data.</text>
</comment>
<proteinExistence type="predicted"/>
<gene>
    <name evidence="6" type="ORF">AOC33_06995</name>
</gene>
<evidence type="ECO:0000313" key="7">
    <source>
        <dbReference type="Proteomes" id="UP000215188"/>
    </source>
</evidence>
<dbReference type="OrthoDB" id="9803985at2"/>
<feature type="transmembrane region" description="Helical" evidence="4">
    <location>
        <begin position="275"/>
        <end position="291"/>
    </location>
</feature>
<dbReference type="PANTHER" id="PTHR23518:SF2">
    <property type="entry name" value="MAJOR FACILITATOR SUPERFAMILY TRANSPORTER"/>
    <property type="match status" value="1"/>
</dbReference>
<dbReference type="AlphaFoldDB" id="A0A229FT63"/>